<sequence>MKVSVAIAILAVAVAAVASLATVEAKPALERRALGRSSGDVSSCTYHTIQSTNHIALDEQAGPDATAMIDALTTMACACFMAEQPSDREDNANTQEITIRNYMLTPWNACFMCDCL</sequence>
<reference evidence="3" key="1">
    <citation type="journal article" date="2018" name="Nat. Microbiol.">
        <title>Leveraging single-cell genomics to expand the fungal tree of life.</title>
        <authorList>
            <person name="Ahrendt S.R."/>
            <person name="Quandt C.A."/>
            <person name="Ciobanu D."/>
            <person name="Clum A."/>
            <person name="Salamov A."/>
            <person name="Andreopoulos B."/>
            <person name="Cheng J.F."/>
            <person name="Woyke T."/>
            <person name="Pelin A."/>
            <person name="Henrissat B."/>
            <person name="Reynolds N.K."/>
            <person name="Benny G.L."/>
            <person name="Smith M.E."/>
            <person name="James T.Y."/>
            <person name="Grigoriev I.V."/>
        </authorList>
    </citation>
    <scope>NUCLEOTIDE SEQUENCE [LARGE SCALE GENOMIC DNA]</scope>
    <source>
        <strain evidence="3">Benny S71-1</strain>
    </source>
</reference>
<dbReference type="AlphaFoldDB" id="A0A4P9YSM1"/>
<feature type="signal peptide" evidence="1">
    <location>
        <begin position="1"/>
        <end position="25"/>
    </location>
</feature>
<dbReference type="EMBL" id="KZ991511">
    <property type="protein sequence ID" value="RKP22916.1"/>
    <property type="molecule type" value="Genomic_DNA"/>
</dbReference>
<evidence type="ECO:0000313" key="2">
    <source>
        <dbReference type="EMBL" id="RKP22916.1"/>
    </source>
</evidence>
<accession>A0A4P9YSM1</accession>
<evidence type="ECO:0000256" key="1">
    <source>
        <dbReference type="SAM" id="SignalP"/>
    </source>
</evidence>
<evidence type="ECO:0000313" key="3">
    <source>
        <dbReference type="Proteomes" id="UP000278143"/>
    </source>
</evidence>
<name>A0A4P9YSM1_9FUNG</name>
<dbReference type="Proteomes" id="UP000278143">
    <property type="component" value="Unassembled WGS sequence"/>
</dbReference>
<protein>
    <submittedName>
        <fullName evidence="2">Uncharacterized protein</fullName>
    </submittedName>
</protein>
<feature type="chain" id="PRO_5020726078" evidence="1">
    <location>
        <begin position="26"/>
        <end position="116"/>
    </location>
</feature>
<organism evidence="2 3">
    <name type="scientific">Syncephalis pseudoplumigaleata</name>
    <dbReference type="NCBI Taxonomy" id="1712513"/>
    <lineage>
        <taxon>Eukaryota</taxon>
        <taxon>Fungi</taxon>
        <taxon>Fungi incertae sedis</taxon>
        <taxon>Zoopagomycota</taxon>
        <taxon>Zoopagomycotina</taxon>
        <taxon>Zoopagomycetes</taxon>
        <taxon>Zoopagales</taxon>
        <taxon>Piptocephalidaceae</taxon>
        <taxon>Syncephalis</taxon>
    </lineage>
</organism>
<keyword evidence="3" id="KW-1185">Reference proteome</keyword>
<proteinExistence type="predicted"/>
<keyword evidence="1" id="KW-0732">Signal</keyword>
<gene>
    <name evidence="2" type="ORF">SYNPS1DRAFT_31410</name>
</gene>